<evidence type="ECO:0000256" key="8">
    <source>
        <dbReference type="HAMAP-Rule" id="MF_00195"/>
    </source>
</evidence>
<dbReference type="NCBIfam" id="TIGR03594">
    <property type="entry name" value="GTPase_EngA"/>
    <property type="match status" value="1"/>
</dbReference>
<dbReference type="SUPFAM" id="SSF52540">
    <property type="entry name" value="P-loop containing nucleoside triphosphate hydrolases"/>
    <property type="match status" value="2"/>
</dbReference>
<evidence type="ECO:0000256" key="1">
    <source>
        <dbReference type="ARBA" id="ARBA00008279"/>
    </source>
</evidence>
<dbReference type="eggNOG" id="COG1160">
    <property type="taxonomic scope" value="Bacteria"/>
</dbReference>
<dbReference type="OrthoDB" id="9805918at2"/>
<comment type="similarity">
    <text evidence="1 8 9 10">Belongs to the TRAFAC class TrmE-Era-EngA-EngB-Septin-like GTPase superfamily. EngA (Der) GTPase family.</text>
</comment>
<evidence type="ECO:0000256" key="4">
    <source>
        <dbReference type="ARBA" id="ARBA00022737"/>
    </source>
</evidence>
<dbReference type="InterPro" id="IPR027417">
    <property type="entry name" value="P-loop_NTPase"/>
</dbReference>
<evidence type="ECO:0000256" key="10">
    <source>
        <dbReference type="RuleBase" id="RU004481"/>
    </source>
</evidence>
<dbReference type="Proteomes" id="UP000008320">
    <property type="component" value="Chromosome"/>
</dbReference>
<feature type="binding site" evidence="8">
    <location>
        <begin position="117"/>
        <end position="120"/>
    </location>
    <ligand>
        <name>GTP</name>
        <dbReference type="ChEBI" id="CHEBI:37565"/>
        <label>1</label>
    </ligand>
</feature>
<dbReference type="PANTHER" id="PTHR43834:SF6">
    <property type="entry name" value="GTPASE DER"/>
    <property type="match status" value="1"/>
</dbReference>
<keyword evidence="5 8" id="KW-0547">Nucleotide-binding</keyword>
<evidence type="ECO:0000256" key="3">
    <source>
        <dbReference type="ARBA" id="ARBA00022517"/>
    </source>
</evidence>
<protein>
    <recommendedName>
        <fullName evidence="2 8">GTPase Der</fullName>
    </recommendedName>
    <alternativeName>
        <fullName evidence="7 8">GTP-binding protein EngA</fullName>
    </alternativeName>
</protein>
<keyword evidence="13" id="KW-1185">Reference proteome</keyword>
<dbReference type="Gene3D" id="3.30.300.20">
    <property type="match status" value="1"/>
</dbReference>
<dbReference type="Gene3D" id="3.40.50.300">
    <property type="entry name" value="P-loop containing nucleotide triphosphate hydrolases"/>
    <property type="match status" value="2"/>
</dbReference>
<dbReference type="PIRSF" id="PIRSF006485">
    <property type="entry name" value="GTP-binding_EngA"/>
    <property type="match status" value="1"/>
</dbReference>
<evidence type="ECO:0000256" key="2">
    <source>
        <dbReference type="ARBA" id="ARBA00020953"/>
    </source>
</evidence>
<dbReference type="NCBIfam" id="TIGR00231">
    <property type="entry name" value="small_GTP"/>
    <property type="match status" value="2"/>
</dbReference>
<dbReference type="HOGENOM" id="CLU_016077_6_2_5"/>
<reference evidence="12 13" key="1">
    <citation type="journal article" date="2006" name="PLoS Genet.">
        <title>Comparative genomics of emerging human ehrlichiosis agents.</title>
        <authorList>
            <person name="Dunning Hotopp J.C."/>
            <person name="Lin M."/>
            <person name="Madupu R."/>
            <person name="Crabtree J."/>
            <person name="Angiuoli S.V."/>
            <person name="Eisen J.A."/>
            <person name="Seshadri R."/>
            <person name="Ren Q."/>
            <person name="Wu M."/>
            <person name="Utterback T.R."/>
            <person name="Smith S."/>
            <person name="Lewis M."/>
            <person name="Khouri H."/>
            <person name="Zhang C."/>
            <person name="Niu H."/>
            <person name="Lin Q."/>
            <person name="Ohashi N."/>
            <person name="Zhi N."/>
            <person name="Nelson W."/>
            <person name="Brinkac L.M."/>
            <person name="Dodson R.J."/>
            <person name="Rosovitz M.J."/>
            <person name="Sundaram J."/>
            <person name="Daugherty S.C."/>
            <person name="Davidsen T."/>
            <person name="Durkin A.S."/>
            <person name="Gwinn M."/>
            <person name="Haft D.H."/>
            <person name="Selengut J.D."/>
            <person name="Sullivan S.A."/>
            <person name="Zafar N."/>
            <person name="Zhou L."/>
            <person name="Benahmed F."/>
            <person name="Forberger H."/>
            <person name="Halpin R."/>
            <person name="Mulligan S."/>
            <person name="Robinson J."/>
            <person name="White O."/>
            <person name="Rikihisa Y."/>
            <person name="Tettelin H."/>
        </authorList>
    </citation>
    <scope>NUCLEOTIDE SEQUENCE [LARGE SCALE GENOMIC DNA]</scope>
    <source>
        <strain evidence="13">ATCC CRL-10679 / Arkansas</strain>
    </source>
</reference>
<keyword evidence="4 10" id="KW-0677">Repeat</keyword>
<accession>Q2GGW4</accession>
<dbReference type="AlphaFoldDB" id="Q2GGW4"/>
<organism evidence="12 13">
    <name type="scientific">Ehrlichia chaffeensis (strain ATCC CRL-10679 / Arkansas)</name>
    <dbReference type="NCBI Taxonomy" id="205920"/>
    <lineage>
        <taxon>Bacteria</taxon>
        <taxon>Pseudomonadati</taxon>
        <taxon>Pseudomonadota</taxon>
        <taxon>Alphaproteobacteria</taxon>
        <taxon>Rickettsiales</taxon>
        <taxon>Anaplasmataceae</taxon>
        <taxon>Ehrlichia</taxon>
    </lineage>
</organism>
<dbReference type="InterPro" id="IPR031166">
    <property type="entry name" value="G_ENGA"/>
</dbReference>
<feature type="binding site" evidence="8">
    <location>
        <begin position="55"/>
        <end position="59"/>
    </location>
    <ligand>
        <name>GTP</name>
        <dbReference type="ChEBI" id="CHEBI:37565"/>
        <label>1</label>
    </ligand>
</feature>
<name>Q2GGW4_EHRCR</name>
<dbReference type="RefSeq" id="WP_006011069.1">
    <property type="nucleotide sequence ID" value="NC_007799.1"/>
</dbReference>
<feature type="binding site" evidence="8">
    <location>
        <begin position="227"/>
        <end position="231"/>
    </location>
    <ligand>
        <name>GTP</name>
        <dbReference type="ChEBI" id="CHEBI:37565"/>
        <label>2</label>
    </ligand>
</feature>
<feature type="domain" description="EngA-type G" evidence="11">
    <location>
        <begin position="174"/>
        <end position="347"/>
    </location>
</feature>
<dbReference type="GO" id="GO:0042254">
    <property type="term" value="P:ribosome biogenesis"/>
    <property type="evidence" value="ECO:0007669"/>
    <property type="project" value="UniProtKB-KW"/>
</dbReference>
<dbReference type="EMBL" id="CP000236">
    <property type="protein sequence ID" value="ABD44763.1"/>
    <property type="molecule type" value="Genomic_DNA"/>
</dbReference>
<evidence type="ECO:0000256" key="9">
    <source>
        <dbReference type="PROSITE-ProRule" id="PRU01049"/>
    </source>
</evidence>
<feature type="binding site" evidence="8">
    <location>
        <begin position="180"/>
        <end position="187"/>
    </location>
    <ligand>
        <name>GTP</name>
        <dbReference type="ChEBI" id="CHEBI:37565"/>
        <label>2</label>
    </ligand>
</feature>
<dbReference type="KEGG" id="ech:ECH_0504"/>
<dbReference type="PROSITE" id="PS51712">
    <property type="entry name" value="G_ENGA"/>
    <property type="match status" value="1"/>
</dbReference>
<dbReference type="PRINTS" id="PR00326">
    <property type="entry name" value="GTP1OBG"/>
</dbReference>
<evidence type="ECO:0000256" key="6">
    <source>
        <dbReference type="ARBA" id="ARBA00023134"/>
    </source>
</evidence>
<dbReference type="Pfam" id="PF01926">
    <property type="entry name" value="MMR_HSR1"/>
    <property type="match status" value="2"/>
</dbReference>
<dbReference type="HAMAP" id="MF_00195">
    <property type="entry name" value="GTPase_Der"/>
    <property type="match status" value="1"/>
</dbReference>
<dbReference type="GO" id="GO:0005525">
    <property type="term" value="F:GTP binding"/>
    <property type="evidence" value="ECO:0007669"/>
    <property type="project" value="UniProtKB-UniRule"/>
</dbReference>
<dbReference type="Pfam" id="PF14714">
    <property type="entry name" value="KH_dom-like"/>
    <property type="match status" value="1"/>
</dbReference>
<evidence type="ECO:0000313" key="12">
    <source>
        <dbReference type="EMBL" id="ABD44763.1"/>
    </source>
</evidence>
<dbReference type="CDD" id="cd01895">
    <property type="entry name" value="EngA2"/>
    <property type="match status" value="1"/>
</dbReference>
<feature type="binding site" evidence="8">
    <location>
        <begin position="8"/>
        <end position="15"/>
    </location>
    <ligand>
        <name>GTP</name>
        <dbReference type="ChEBI" id="CHEBI:37565"/>
        <label>1</label>
    </ligand>
</feature>
<evidence type="ECO:0000256" key="5">
    <source>
        <dbReference type="ARBA" id="ARBA00022741"/>
    </source>
</evidence>
<dbReference type="InterPro" id="IPR015946">
    <property type="entry name" value="KH_dom-like_a/b"/>
</dbReference>
<feature type="binding site" evidence="8">
    <location>
        <begin position="292"/>
        <end position="295"/>
    </location>
    <ligand>
        <name>GTP</name>
        <dbReference type="ChEBI" id="CHEBI:37565"/>
        <label>2</label>
    </ligand>
</feature>
<dbReference type="STRING" id="205920.ECH_0504"/>
<keyword evidence="3 8" id="KW-0690">Ribosome biogenesis</keyword>
<dbReference type="FunFam" id="3.30.300.20:FF:000004">
    <property type="entry name" value="GTPase Der"/>
    <property type="match status" value="1"/>
</dbReference>
<evidence type="ECO:0000256" key="7">
    <source>
        <dbReference type="ARBA" id="ARBA00032345"/>
    </source>
</evidence>
<dbReference type="InterPro" id="IPR006073">
    <property type="entry name" value="GTP-bd"/>
</dbReference>
<dbReference type="InterPro" id="IPR005225">
    <property type="entry name" value="Small_GTP-bd"/>
</dbReference>
<dbReference type="CDD" id="cd01894">
    <property type="entry name" value="EngA1"/>
    <property type="match status" value="1"/>
</dbReference>
<proteinExistence type="inferred from homology"/>
<gene>
    <name evidence="12" type="primary">engA</name>
    <name evidence="8" type="synonym">der</name>
    <name evidence="12" type="ordered locus">ECH_0504</name>
</gene>
<dbReference type="InterPro" id="IPR016484">
    <property type="entry name" value="GTPase_Der"/>
</dbReference>
<evidence type="ECO:0000313" key="13">
    <source>
        <dbReference type="Proteomes" id="UP000008320"/>
    </source>
</evidence>
<comment type="subunit">
    <text evidence="8">Associates with the 50S ribosomal subunit.</text>
</comment>
<keyword evidence="6 8" id="KW-0342">GTP-binding</keyword>
<sequence>MLKIAIVGLPNVGKSTIFNRLTSQKSAIVSNIPNLTRDRREGDADLCGLKFKIVDTGGVDNTIKLSSLVLDQVKLSIEESDIIFFVVDARIEHDDKNIEFAKYLRKKVKKPIILIANKCESQKRCYSIDYLGYFDFIGPVYISAEHNLGLVDLYEALLPFIKEYDLNTLDLHNIKLSIVGRPNAGKSTFINRLLAENRMIVSPEPGTTRDSIDVEYTYRGQKFTLIDTAGMRKKAKVTESIEVTSVHKTIESINRSDIVILMIDSVYGIEQQDLSIAELAIQKGKAIIIALNKWDMIAKKDRSELLKDICNYNKLNFKVPVIEVSALKNINCNKIIETSIELYKCLTMRISTSVLNKWLKLAVEYHKPPLCNGKVVKIKYITQVKVIPPTFIAVVNGSYSIDLTYRQYLMSSLRKHFSIDGIPIRLNFKKNKNPYDDSYSKS</sequence>
<dbReference type="InterPro" id="IPR032859">
    <property type="entry name" value="KH_dom-like"/>
</dbReference>
<dbReference type="PANTHER" id="PTHR43834">
    <property type="entry name" value="GTPASE DER"/>
    <property type="match status" value="1"/>
</dbReference>
<comment type="function">
    <text evidence="8 10">GTPase that plays an essential role in the late steps of ribosome biogenesis.</text>
</comment>
<evidence type="ECO:0000259" key="11">
    <source>
        <dbReference type="PROSITE" id="PS51712"/>
    </source>
</evidence>